<keyword evidence="12" id="KW-0449">Lipoprotein</keyword>
<dbReference type="Pfam" id="PF20684">
    <property type="entry name" value="Fung_rhodopsin"/>
    <property type="match status" value="1"/>
</dbReference>
<dbReference type="GO" id="GO:0098552">
    <property type="term" value="C:side of membrane"/>
    <property type="evidence" value="ECO:0007669"/>
    <property type="project" value="UniProtKB-KW"/>
</dbReference>
<dbReference type="PROSITE" id="PS52012">
    <property type="entry name" value="CFEM"/>
    <property type="match status" value="1"/>
</dbReference>
<dbReference type="VEuPathDB" id="FungiDB:ATEG_00486"/>
<evidence type="ECO:0000259" key="15">
    <source>
        <dbReference type="PROSITE" id="PS52012"/>
    </source>
</evidence>
<feature type="binding site" description="axial binding residue" evidence="14">
    <location>
        <position position="25"/>
    </location>
    <ligand>
        <name>heme</name>
        <dbReference type="ChEBI" id="CHEBI:30413"/>
    </ligand>
    <ligandPart>
        <name>Fe</name>
        <dbReference type="ChEBI" id="CHEBI:18248"/>
    </ligandPart>
</feature>
<dbReference type="SMART" id="SM00747">
    <property type="entry name" value="CFEM"/>
    <property type="match status" value="1"/>
</dbReference>
<feature type="disulfide bond" evidence="14">
    <location>
        <begin position="30"/>
        <end position="63"/>
    </location>
</feature>
<accession>A0A5M3YX24</accession>
<sequence length="282" mass="31027">MDSLPSCVLECLAGAVQNSSCTLSDFNCICRDTQLNAQVKPCILQSCTVKEALSAQRFSYTTCKYPTSNDVGIIHIVNIVGIIVAILSVSLRVAGRIVSSNMGSDDYTIVAALFTAVAIAGVGFPLSSQGLGRDIWMISFANITKTLKLFFIEEVLYVICIAMIKASMLLLYLRLFPSRTLRIAVLFTLTFIIAWGVASFFGELFSCSPIHYYWQRWDGEHKGKCVNHNALLLSHAITNIVLDVVVIGLPLPTLLKLRVSLEKRIGLCLMFAVGFVYVHHPP</sequence>
<evidence type="ECO:0000256" key="11">
    <source>
        <dbReference type="ARBA" id="ARBA00023157"/>
    </source>
</evidence>
<comment type="similarity">
    <text evidence="4">Belongs to the RBT5 family.</text>
</comment>
<feature type="domain" description="CFEM" evidence="15">
    <location>
        <begin position="1"/>
        <end position="90"/>
    </location>
</feature>
<evidence type="ECO:0000313" key="16">
    <source>
        <dbReference type="EMBL" id="GFF14834.1"/>
    </source>
</evidence>
<evidence type="ECO:0000256" key="13">
    <source>
        <dbReference type="ARBA" id="ARBA00038359"/>
    </source>
</evidence>
<gene>
    <name evidence="16" type="ORF">ATEIFO6365_0003090200</name>
</gene>
<dbReference type="Proteomes" id="UP000452235">
    <property type="component" value="Unassembled WGS sequence"/>
</dbReference>
<evidence type="ECO:0000256" key="4">
    <source>
        <dbReference type="ARBA" id="ARBA00010031"/>
    </source>
</evidence>
<dbReference type="PANTHER" id="PTHR33048">
    <property type="entry name" value="PTH11-LIKE INTEGRAL MEMBRANE PROTEIN (AFU_ORTHOLOGUE AFUA_5G11245)"/>
    <property type="match status" value="1"/>
</dbReference>
<proteinExistence type="inferred from homology"/>
<evidence type="ECO:0000256" key="3">
    <source>
        <dbReference type="ARBA" id="ARBA00004613"/>
    </source>
</evidence>
<evidence type="ECO:0000256" key="2">
    <source>
        <dbReference type="ARBA" id="ARBA00004589"/>
    </source>
</evidence>
<protein>
    <submittedName>
        <fullName evidence="16">Integral membrane protein</fullName>
    </submittedName>
</protein>
<keyword evidence="17" id="KW-1185">Reference proteome</keyword>
<keyword evidence="14" id="KW-0408">Iron</keyword>
<dbReference type="Pfam" id="PF05730">
    <property type="entry name" value="CFEM"/>
    <property type="match status" value="1"/>
</dbReference>
<evidence type="ECO:0000256" key="12">
    <source>
        <dbReference type="ARBA" id="ARBA00023288"/>
    </source>
</evidence>
<keyword evidence="11 14" id="KW-1015">Disulfide bond</keyword>
<comment type="similarity">
    <text evidence="13">Belongs to the SAT4 family.</text>
</comment>
<dbReference type="EMBL" id="BLJY01000003">
    <property type="protein sequence ID" value="GFF14834.1"/>
    <property type="molecule type" value="Genomic_DNA"/>
</dbReference>
<keyword evidence="5" id="KW-0964">Secreted</keyword>
<name>A0A5M3YX24_ASPTE</name>
<evidence type="ECO:0000256" key="14">
    <source>
        <dbReference type="PROSITE-ProRule" id="PRU01356"/>
    </source>
</evidence>
<feature type="disulfide bond" evidence="14">
    <location>
        <begin position="11"/>
        <end position="42"/>
    </location>
</feature>
<dbReference type="InterPro" id="IPR052337">
    <property type="entry name" value="SAT4-like"/>
</dbReference>
<evidence type="ECO:0000256" key="8">
    <source>
        <dbReference type="ARBA" id="ARBA00022729"/>
    </source>
</evidence>
<comment type="subcellular location">
    <subcellularLocation>
        <location evidence="2">Membrane</location>
        <topology evidence="2">Lipid-anchor</topology>
        <topology evidence="2">GPI-anchor</topology>
    </subcellularLocation>
    <subcellularLocation>
        <location evidence="1">Membrane</location>
        <topology evidence="1">Multi-pass membrane protein</topology>
    </subcellularLocation>
    <subcellularLocation>
        <location evidence="3">Secreted</location>
    </subcellularLocation>
</comment>
<dbReference type="AlphaFoldDB" id="A0A5M3YX24"/>
<keyword evidence="10" id="KW-0472">Membrane</keyword>
<dbReference type="PANTHER" id="PTHR33048:SF143">
    <property type="entry name" value="EXTRACELLULAR MEMBRANE PROTEIN CFEM DOMAIN-CONTAINING PROTEIN-RELATED"/>
    <property type="match status" value="1"/>
</dbReference>
<keyword evidence="9" id="KW-1133">Transmembrane helix</keyword>
<reference evidence="16 17" key="1">
    <citation type="submission" date="2020-01" db="EMBL/GenBank/DDBJ databases">
        <title>Aspergillus terreus IFO 6365 whole genome shotgun sequence.</title>
        <authorList>
            <person name="Kanamasa S."/>
            <person name="Takahashi H."/>
        </authorList>
    </citation>
    <scope>NUCLEOTIDE SEQUENCE [LARGE SCALE GENOMIC DNA]</scope>
    <source>
        <strain evidence="16 17">IFO 6365</strain>
    </source>
</reference>
<keyword evidence="14" id="KW-0349">Heme</keyword>
<evidence type="ECO:0000256" key="7">
    <source>
        <dbReference type="ARBA" id="ARBA00022692"/>
    </source>
</evidence>
<feature type="disulfide bond" evidence="14">
    <location>
        <begin position="21"/>
        <end position="28"/>
    </location>
</feature>
<feature type="disulfide bond" evidence="14">
    <location>
        <begin position="7"/>
        <end position="47"/>
    </location>
</feature>
<evidence type="ECO:0000256" key="6">
    <source>
        <dbReference type="ARBA" id="ARBA00022622"/>
    </source>
</evidence>
<keyword evidence="8" id="KW-0732">Signal</keyword>
<evidence type="ECO:0000256" key="9">
    <source>
        <dbReference type="ARBA" id="ARBA00022989"/>
    </source>
</evidence>
<comment type="caution">
    <text evidence="16">The sequence shown here is derived from an EMBL/GenBank/DDBJ whole genome shotgun (WGS) entry which is preliminary data.</text>
</comment>
<dbReference type="OrthoDB" id="2496787at2759"/>
<dbReference type="InterPro" id="IPR008427">
    <property type="entry name" value="Extracellular_membr_CFEM_dom"/>
</dbReference>
<dbReference type="GO" id="GO:0005576">
    <property type="term" value="C:extracellular region"/>
    <property type="evidence" value="ECO:0007669"/>
    <property type="project" value="UniProtKB-SubCell"/>
</dbReference>
<evidence type="ECO:0000256" key="1">
    <source>
        <dbReference type="ARBA" id="ARBA00004141"/>
    </source>
</evidence>
<keyword evidence="14" id="KW-0479">Metal-binding</keyword>
<keyword evidence="7" id="KW-0812">Transmembrane</keyword>
<dbReference type="GO" id="GO:0046872">
    <property type="term" value="F:metal ion binding"/>
    <property type="evidence" value="ECO:0007669"/>
    <property type="project" value="UniProtKB-UniRule"/>
</dbReference>
<evidence type="ECO:0000256" key="5">
    <source>
        <dbReference type="ARBA" id="ARBA00022525"/>
    </source>
</evidence>
<organism evidence="16 17">
    <name type="scientific">Aspergillus terreus</name>
    <dbReference type="NCBI Taxonomy" id="33178"/>
    <lineage>
        <taxon>Eukaryota</taxon>
        <taxon>Fungi</taxon>
        <taxon>Dikarya</taxon>
        <taxon>Ascomycota</taxon>
        <taxon>Pezizomycotina</taxon>
        <taxon>Eurotiomycetes</taxon>
        <taxon>Eurotiomycetidae</taxon>
        <taxon>Eurotiales</taxon>
        <taxon>Aspergillaceae</taxon>
        <taxon>Aspergillus</taxon>
        <taxon>Aspergillus subgen. Circumdati</taxon>
    </lineage>
</organism>
<keyword evidence="6" id="KW-0325">Glycoprotein</keyword>
<keyword evidence="6" id="KW-0336">GPI-anchor</keyword>
<dbReference type="InterPro" id="IPR049326">
    <property type="entry name" value="Rhodopsin_dom_fungi"/>
</dbReference>
<evidence type="ECO:0000256" key="10">
    <source>
        <dbReference type="ARBA" id="ARBA00023136"/>
    </source>
</evidence>
<evidence type="ECO:0000313" key="17">
    <source>
        <dbReference type="Proteomes" id="UP000452235"/>
    </source>
</evidence>